<evidence type="ECO:0000313" key="2">
    <source>
        <dbReference type="Proteomes" id="UP001148662"/>
    </source>
</evidence>
<organism evidence="1 2">
    <name type="scientific">Phlebia brevispora</name>
    <dbReference type="NCBI Taxonomy" id="194682"/>
    <lineage>
        <taxon>Eukaryota</taxon>
        <taxon>Fungi</taxon>
        <taxon>Dikarya</taxon>
        <taxon>Basidiomycota</taxon>
        <taxon>Agaricomycotina</taxon>
        <taxon>Agaricomycetes</taxon>
        <taxon>Polyporales</taxon>
        <taxon>Meruliaceae</taxon>
        <taxon>Phlebia</taxon>
    </lineage>
</organism>
<comment type="caution">
    <text evidence="1">The sequence shown here is derived from an EMBL/GenBank/DDBJ whole genome shotgun (WGS) entry which is preliminary data.</text>
</comment>
<reference evidence="1" key="1">
    <citation type="submission" date="2022-07" db="EMBL/GenBank/DDBJ databases">
        <title>Genome Sequence of Phlebia brevispora.</title>
        <authorList>
            <person name="Buettner E."/>
        </authorList>
    </citation>
    <scope>NUCLEOTIDE SEQUENCE</scope>
    <source>
        <strain evidence="1">MPL23</strain>
    </source>
</reference>
<gene>
    <name evidence="1" type="ORF">NM688_g5354</name>
</gene>
<evidence type="ECO:0000313" key="1">
    <source>
        <dbReference type="EMBL" id="KAJ3547928.1"/>
    </source>
</evidence>
<dbReference type="Proteomes" id="UP001148662">
    <property type="component" value="Unassembled WGS sequence"/>
</dbReference>
<sequence>MDSTPFPDIPAILKAAGITLGSTFGVVYFGVAFSSMSRKARSDNWFLKSVVALMWILDSAHQALVIHLCYYYLILEYGNPMALGVNVWSLPSQMLLNIVIAFFVQSFLVSRLWRLSRNVWITVFCYWVAWVRSEFVPDAESVLTLSPLSGVYLYYPVKLFMYRELEVAEDQLQSKAVAGLSAALIADLAIAAATSFYLYRSRTGFRSLDGIIARLIALSFTTGILTTCFEFAIFILASRSLHIVLSIGDLRQYVLQLLVDKRTFYDLAVGFVISKLYANTLLITLNTRESIRGSKENYETMLFESVPLSALRREKVTEVTPPTINVVVSRTVETDESTLRASTVKLDKSESSATGSQITVKDIGYAV</sequence>
<name>A0ACC1SWI1_9APHY</name>
<proteinExistence type="predicted"/>
<dbReference type="EMBL" id="JANHOG010000977">
    <property type="protein sequence ID" value="KAJ3547928.1"/>
    <property type="molecule type" value="Genomic_DNA"/>
</dbReference>
<keyword evidence="2" id="KW-1185">Reference proteome</keyword>
<protein>
    <submittedName>
        <fullName evidence="1">Uncharacterized protein</fullName>
    </submittedName>
</protein>
<accession>A0ACC1SWI1</accession>